<accession>A0A5B0PMS9</accession>
<organism evidence="2 3">
    <name type="scientific">Puccinia graminis f. sp. tritici</name>
    <dbReference type="NCBI Taxonomy" id="56615"/>
    <lineage>
        <taxon>Eukaryota</taxon>
        <taxon>Fungi</taxon>
        <taxon>Dikarya</taxon>
        <taxon>Basidiomycota</taxon>
        <taxon>Pucciniomycotina</taxon>
        <taxon>Pucciniomycetes</taxon>
        <taxon>Pucciniales</taxon>
        <taxon>Pucciniaceae</taxon>
        <taxon>Puccinia</taxon>
    </lineage>
</organism>
<dbReference type="PROSITE" id="PS51257">
    <property type="entry name" value="PROKAR_LIPOPROTEIN"/>
    <property type="match status" value="1"/>
</dbReference>
<dbReference type="EMBL" id="VSWC01000053">
    <property type="protein sequence ID" value="KAA1102022.1"/>
    <property type="molecule type" value="Genomic_DNA"/>
</dbReference>
<evidence type="ECO:0000313" key="3">
    <source>
        <dbReference type="Proteomes" id="UP000324748"/>
    </source>
</evidence>
<evidence type="ECO:0000313" key="2">
    <source>
        <dbReference type="EMBL" id="KAA1102022.1"/>
    </source>
</evidence>
<sequence>MSARRCGNVASHCGSSSCDPQLVTSTQLAFCARPPSSNHSPLPSFEAVLHSIHQGKTNAESNLDKGHVISYLSSLAIIPCKSVLEIQRLWNRLIRINMSESNVSLSPRARKDEIAACPQSRLDKPPARLRCFVALQEGGRQRAGCSEKGTGMVTSESSAPAVASHKSEEVPAPWSEW</sequence>
<protein>
    <submittedName>
        <fullName evidence="2">Uncharacterized protein</fullName>
    </submittedName>
</protein>
<dbReference type="OrthoDB" id="2513981at2759"/>
<gene>
    <name evidence="2" type="ORF">PGT21_035158</name>
</gene>
<keyword evidence="3" id="KW-1185">Reference proteome</keyword>
<feature type="region of interest" description="Disordered" evidence="1">
    <location>
        <begin position="142"/>
        <end position="177"/>
    </location>
</feature>
<name>A0A5B0PMS9_PUCGR</name>
<reference evidence="2 3" key="1">
    <citation type="submission" date="2019-05" db="EMBL/GenBank/DDBJ databases">
        <title>Emergence of the Ug99 lineage of the wheat stem rust pathogen through somatic hybridization.</title>
        <authorList>
            <person name="Li F."/>
            <person name="Upadhyaya N.M."/>
            <person name="Sperschneider J."/>
            <person name="Matny O."/>
            <person name="Nguyen-Phuc H."/>
            <person name="Mago R."/>
            <person name="Raley C."/>
            <person name="Miller M.E."/>
            <person name="Silverstein K.A.T."/>
            <person name="Henningsen E."/>
            <person name="Hirsch C.D."/>
            <person name="Visser B."/>
            <person name="Pretorius Z.A."/>
            <person name="Steffenson B.J."/>
            <person name="Schwessinger B."/>
            <person name="Dodds P.N."/>
            <person name="Figueroa M."/>
        </authorList>
    </citation>
    <scope>NUCLEOTIDE SEQUENCE [LARGE SCALE GENOMIC DNA]</scope>
    <source>
        <strain evidence="2">21-0</strain>
    </source>
</reference>
<dbReference type="Proteomes" id="UP000324748">
    <property type="component" value="Unassembled WGS sequence"/>
</dbReference>
<dbReference type="AlphaFoldDB" id="A0A5B0PMS9"/>
<comment type="caution">
    <text evidence="2">The sequence shown here is derived from an EMBL/GenBank/DDBJ whole genome shotgun (WGS) entry which is preliminary data.</text>
</comment>
<proteinExistence type="predicted"/>
<evidence type="ECO:0000256" key="1">
    <source>
        <dbReference type="SAM" id="MobiDB-lite"/>
    </source>
</evidence>